<dbReference type="InterPro" id="IPR025714">
    <property type="entry name" value="Methyltranfer_dom"/>
</dbReference>
<dbReference type="Proteomes" id="UP001597062">
    <property type="component" value="Unassembled WGS sequence"/>
</dbReference>
<evidence type="ECO:0000313" key="3">
    <source>
        <dbReference type="Proteomes" id="UP001597062"/>
    </source>
</evidence>
<evidence type="ECO:0000259" key="1">
    <source>
        <dbReference type="Pfam" id="PF13679"/>
    </source>
</evidence>
<dbReference type="RefSeq" id="WP_386104473.1">
    <property type="nucleotide sequence ID" value="NZ_JBHTJR010000014.1"/>
</dbReference>
<sequence>MIDLQKLFLQLENSINNDTFVKITLSKPLRKSDNLPNVYVRKIVIKEQTFFQFTYRYSTNDQTKNYDFKEACEELSELLLNKFRTATLFTLENDFLVFISKKKKVSYKISNPSFKNKLPETHDHQKEKRAEQSEYLIFLGITDKNGQVIPKMADKYRQINKYLEIIEAQLNTVQLAKTVQIVDMGSGKGYLTFALYDYLVNKKGFKATVTGIELREELVNYCNNVANKCSFENLNFVAKPIQEYENNKIDILIALHACDTATDDAIYKGLVANAELIICAPCCHKQIRKNVKGVEQESPLLKYGIFKERQFEMVTDTIRALILEKYNYNTKVFEFISNEHTRKNVMLIGAKSSKKKDKEAITSKIEDLKSMYHIQEHYLETLL</sequence>
<dbReference type="PANTHER" id="PTHR13369">
    <property type="match status" value="1"/>
</dbReference>
<proteinExistence type="predicted"/>
<organism evidence="2 3">
    <name type="scientific">Tenacibaculum geojense</name>
    <dbReference type="NCBI Taxonomy" id="915352"/>
    <lineage>
        <taxon>Bacteria</taxon>
        <taxon>Pseudomonadati</taxon>
        <taxon>Bacteroidota</taxon>
        <taxon>Flavobacteriia</taxon>
        <taxon>Flavobacteriales</taxon>
        <taxon>Flavobacteriaceae</taxon>
        <taxon>Tenacibaculum</taxon>
    </lineage>
</organism>
<reference evidence="3" key="1">
    <citation type="journal article" date="2019" name="Int. J. Syst. Evol. Microbiol.">
        <title>The Global Catalogue of Microorganisms (GCM) 10K type strain sequencing project: providing services to taxonomists for standard genome sequencing and annotation.</title>
        <authorList>
            <consortium name="The Broad Institute Genomics Platform"/>
            <consortium name="The Broad Institute Genome Sequencing Center for Infectious Disease"/>
            <person name="Wu L."/>
            <person name="Ma J."/>
        </authorList>
    </citation>
    <scope>NUCLEOTIDE SEQUENCE [LARGE SCALE GENOMIC DNA]</scope>
    <source>
        <strain evidence="3">CCUG 60527</strain>
    </source>
</reference>
<feature type="domain" description="Methyltransferase" evidence="1">
    <location>
        <begin position="154"/>
        <end position="289"/>
    </location>
</feature>
<keyword evidence="2" id="KW-0808">Transferase</keyword>
<dbReference type="InterPro" id="IPR029063">
    <property type="entry name" value="SAM-dependent_MTases_sf"/>
</dbReference>
<dbReference type="EMBL" id="JBHTJR010000014">
    <property type="protein sequence ID" value="MFD0991816.1"/>
    <property type="molecule type" value="Genomic_DNA"/>
</dbReference>
<accession>A0ABW3JNF0</accession>
<dbReference type="Pfam" id="PF13679">
    <property type="entry name" value="Methyltransf_32"/>
    <property type="match status" value="1"/>
</dbReference>
<dbReference type="GO" id="GO:0032259">
    <property type="term" value="P:methylation"/>
    <property type="evidence" value="ECO:0007669"/>
    <property type="project" value="UniProtKB-KW"/>
</dbReference>
<dbReference type="GO" id="GO:0008168">
    <property type="term" value="F:methyltransferase activity"/>
    <property type="evidence" value="ECO:0007669"/>
    <property type="project" value="UniProtKB-KW"/>
</dbReference>
<keyword evidence="3" id="KW-1185">Reference proteome</keyword>
<evidence type="ECO:0000313" key="2">
    <source>
        <dbReference type="EMBL" id="MFD0991816.1"/>
    </source>
</evidence>
<name>A0ABW3JNF0_9FLAO</name>
<dbReference type="Gene3D" id="3.40.50.150">
    <property type="entry name" value="Vaccinia Virus protein VP39"/>
    <property type="match status" value="1"/>
</dbReference>
<dbReference type="SUPFAM" id="SSF53335">
    <property type="entry name" value="S-adenosyl-L-methionine-dependent methyltransferases"/>
    <property type="match status" value="1"/>
</dbReference>
<gene>
    <name evidence="2" type="ORF">ACFQ1U_01245</name>
</gene>
<dbReference type="PANTHER" id="PTHR13369:SF3">
    <property type="entry name" value="METHYLTRANSFERASE DOMAIN-CONTAINING PROTEIN"/>
    <property type="match status" value="1"/>
</dbReference>
<protein>
    <submittedName>
        <fullName evidence="2">Class I SAM-dependent methyltransferase</fullName>
    </submittedName>
</protein>
<keyword evidence="2" id="KW-0489">Methyltransferase</keyword>
<dbReference type="CDD" id="cd02440">
    <property type="entry name" value="AdoMet_MTases"/>
    <property type="match status" value="1"/>
</dbReference>
<comment type="caution">
    <text evidence="2">The sequence shown here is derived from an EMBL/GenBank/DDBJ whole genome shotgun (WGS) entry which is preliminary data.</text>
</comment>